<feature type="region of interest" description="Disordered" evidence="1">
    <location>
        <begin position="93"/>
        <end position="112"/>
    </location>
</feature>
<dbReference type="Proteomes" id="UP000009080">
    <property type="component" value="Chromosome"/>
</dbReference>
<dbReference type="Gene3D" id="1.10.238.10">
    <property type="entry name" value="EF-hand"/>
    <property type="match status" value="2"/>
</dbReference>
<keyword evidence="4" id="KW-1185">Reference proteome</keyword>
<gene>
    <name evidence="3" type="ordered locus">TERTU_2964</name>
</gene>
<dbReference type="HOGENOM" id="CLU_1625862_0_0_6"/>
<evidence type="ECO:0000313" key="4">
    <source>
        <dbReference type="Proteomes" id="UP000009080"/>
    </source>
</evidence>
<dbReference type="InterPro" id="IPR011992">
    <property type="entry name" value="EF-hand-dom_pair"/>
</dbReference>
<name>C5BNH1_TERTT</name>
<dbReference type="PROSITE" id="PS00018">
    <property type="entry name" value="EF_HAND_1"/>
    <property type="match status" value="2"/>
</dbReference>
<dbReference type="GO" id="GO:0005509">
    <property type="term" value="F:calcium ion binding"/>
    <property type="evidence" value="ECO:0007669"/>
    <property type="project" value="InterPro"/>
</dbReference>
<dbReference type="KEGG" id="ttu:TERTU_2964"/>
<dbReference type="AlphaFoldDB" id="C5BNH1"/>
<evidence type="ECO:0000313" key="3">
    <source>
        <dbReference type="EMBL" id="ACR10974.1"/>
    </source>
</evidence>
<dbReference type="SUPFAM" id="SSF47473">
    <property type="entry name" value="EF-hand"/>
    <property type="match status" value="1"/>
</dbReference>
<dbReference type="EMBL" id="CP001614">
    <property type="protein sequence ID" value="ACR10974.1"/>
    <property type="molecule type" value="Genomic_DNA"/>
</dbReference>
<organism evidence="3 4">
    <name type="scientific">Teredinibacter turnerae (strain ATCC 39867 / T7901)</name>
    <dbReference type="NCBI Taxonomy" id="377629"/>
    <lineage>
        <taxon>Bacteria</taxon>
        <taxon>Pseudomonadati</taxon>
        <taxon>Pseudomonadota</taxon>
        <taxon>Gammaproteobacteria</taxon>
        <taxon>Cellvibrionales</taxon>
        <taxon>Cellvibrionaceae</taxon>
        <taxon>Teredinibacter</taxon>
    </lineage>
</organism>
<protein>
    <submittedName>
        <fullName evidence="3">EF hand domain protein</fullName>
    </submittedName>
</protein>
<accession>C5BNH1</accession>
<dbReference type="PROSITE" id="PS50222">
    <property type="entry name" value="EF_HAND_2"/>
    <property type="match status" value="1"/>
</dbReference>
<sequence length="136" mass="15388">MADDQWLLAKYDENGDNIITVDEISEKRKQIFERMDGDGTGDVSFGEYRQLDQAKREMLLKARFNKLDLDQDGVLSGEEYVSYLGSFERFDQNGDGSITSEEIASPGSGDRSGWLSKKVKEDVSCLLWFCVRATPN</sequence>
<dbReference type="eggNOG" id="COG5126">
    <property type="taxonomic scope" value="Bacteria"/>
</dbReference>
<dbReference type="InterPro" id="IPR002048">
    <property type="entry name" value="EF_hand_dom"/>
</dbReference>
<dbReference type="InterPro" id="IPR018247">
    <property type="entry name" value="EF_Hand_1_Ca_BS"/>
</dbReference>
<evidence type="ECO:0000256" key="1">
    <source>
        <dbReference type="SAM" id="MobiDB-lite"/>
    </source>
</evidence>
<dbReference type="STRING" id="377629.TERTU_2964"/>
<dbReference type="SMART" id="SM00054">
    <property type="entry name" value="EFh"/>
    <property type="match status" value="2"/>
</dbReference>
<reference evidence="3 4" key="1">
    <citation type="journal article" date="2009" name="PLoS ONE">
        <title>The complete genome of Teredinibacter turnerae T7901: an intracellular endosymbiont of marine wood-boring bivalves (shipworms).</title>
        <authorList>
            <person name="Yang J.C."/>
            <person name="Madupu R."/>
            <person name="Durkin A.S."/>
            <person name="Ekborg N.A."/>
            <person name="Pedamallu C.S."/>
            <person name="Hostetler J.B."/>
            <person name="Radune D."/>
            <person name="Toms B.S."/>
            <person name="Henrissat B."/>
            <person name="Coutinho P.M."/>
            <person name="Schwarz S."/>
            <person name="Field L."/>
            <person name="Trindade-Silva A.E."/>
            <person name="Soares C.A.G."/>
            <person name="Elshahawi S."/>
            <person name="Hanora A."/>
            <person name="Schmidt E.W."/>
            <person name="Haygood M.G."/>
            <person name="Posfai J."/>
            <person name="Benner J."/>
            <person name="Madinger C."/>
            <person name="Nove J."/>
            <person name="Anton B."/>
            <person name="Chaudhary K."/>
            <person name="Foster J."/>
            <person name="Holman A."/>
            <person name="Kumar S."/>
            <person name="Lessard P.A."/>
            <person name="Luyten Y.A."/>
            <person name="Slatko B."/>
            <person name="Wood N."/>
            <person name="Wu B."/>
            <person name="Teplitski M."/>
            <person name="Mougous J.D."/>
            <person name="Ward N."/>
            <person name="Eisen J.A."/>
            <person name="Badger J.H."/>
            <person name="Distel D.L."/>
        </authorList>
    </citation>
    <scope>NUCLEOTIDE SEQUENCE [LARGE SCALE GENOMIC DNA]</scope>
    <source>
        <strain evidence="4">ATCC 39867 / T7901</strain>
    </source>
</reference>
<feature type="domain" description="EF-hand" evidence="2">
    <location>
        <begin position="55"/>
        <end position="90"/>
    </location>
</feature>
<evidence type="ECO:0000259" key="2">
    <source>
        <dbReference type="PROSITE" id="PS50222"/>
    </source>
</evidence>
<proteinExistence type="predicted"/>
<dbReference type="Pfam" id="PF13202">
    <property type="entry name" value="EF-hand_5"/>
    <property type="match status" value="2"/>
</dbReference>